<sequence>MSFFSYGFLVRPLIFRCPIVYQLAIATTACAASPKNHHPVYVLDLRIYEHESWMIKTDGKDSKISEMLRHLSSRQEAAAMQPAVTAILA</sequence>
<comment type="caution">
    <text evidence="1">The sequence shown here is derived from an EMBL/GenBank/DDBJ whole genome shotgun (WGS) entry which is preliminary data.</text>
</comment>
<keyword evidence="2" id="KW-1185">Reference proteome</keyword>
<gene>
    <name evidence="1" type="ORF">BHYA_0270g00040</name>
</gene>
<dbReference type="EMBL" id="PQXK01000270">
    <property type="protein sequence ID" value="TGO33047.1"/>
    <property type="molecule type" value="Genomic_DNA"/>
</dbReference>
<accession>A0A4Z1GGM0</accession>
<organism evidence="1 2">
    <name type="scientific">Botrytis hyacinthi</name>
    <dbReference type="NCBI Taxonomy" id="278943"/>
    <lineage>
        <taxon>Eukaryota</taxon>
        <taxon>Fungi</taxon>
        <taxon>Dikarya</taxon>
        <taxon>Ascomycota</taxon>
        <taxon>Pezizomycotina</taxon>
        <taxon>Leotiomycetes</taxon>
        <taxon>Helotiales</taxon>
        <taxon>Sclerotiniaceae</taxon>
        <taxon>Botrytis</taxon>
    </lineage>
</organism>
<evidence type="ECO:0000313" key="2">
    <source>
        <dbReference type="Proteomes" id="UP000297814"/>
    </source>
</evidence>
<dbReference type="AlphaFoldDB" id="A0A4Z1GGM0"/>
<reference evidence="1 2" key="1">
    <citation type="submission" date="2017-12" db="EMBL/GenBank/DDBJ databases">
        <title>Comparative genomics of Botrytis spp.</title>
        <authorList>
            <person name="Valero-Jimenez C.A."/>
            <person name="Tapia P."/>
            <person name="Veloso J."/>
            <person name="Silva-Moreno E."/>
            <person name="Staats M."/>
            <person name="Valdes J.H."/>
            <person name="Van Kan J.A.L."/>
        </authorList>
    </citation>
    <scope>NUCLEOTIDE SEQUENCE [LARGE SCALE GENOMIC DNA]</scope>
    <source>
        <strain evidence="1 2">Bh0001</strain>
    </source>
</reference>
<name>A0A4Z1GGM0_9HELO</name>
<evidence type="ECO:0000313" key="1">
    <source>
        <dbReference type="EMBL" id="TGO33047.1"/>
    </source>
</evidence>
<protein>
    <submittedName>
        <fullName evidence="1">Uncharacterized protein</fullName>
    </submittedName>
</protein>
<proteinExistence type="predicted"/>
<dbReference type="Proteomes" id="UP000297814">
    <property type="component" value="Unassembled WGS sequence"/>
</dbReference>